<protein>
    <submittedName>
        <fullName evidence="2">Microtubule-associated protein essential for anaphase spindle elongation</fullName>
    </submittedName>
</protein>
<evidence type="ECO:0000313" key="2">
    <source>
        <dbReference type="EMBL" id="ELQ75275.1"/>
    </source>
</evidence>
<dbReference type="HOGENOM" id="CLU_665957_0_0_1"/>
<evidence type="ECO:0000313" key="3">
    <source>
        <dbReference type="Proteomes" id="UP000011185"/>
    </source>
</evidence>
<dbReference type="AlphaFoldDB" id="L7JVE9"/>
<dbReference type="Pfam" id="PF03999">
    <property type="entry name" value="MAP65_ASE1"/>
    <property type="match status" value="1"/>
</dbReference>
<reference evidence="2 3" key="1">
    <citation type="journal article" date="2012" name="PLoS Pathog.">
        <title>The genome of the obligate intracellular parasite Trachipleistophora hominis: new insights into microsporidian genome dynamics and reductive evolution.</title>
        <authorList>
            <person name="Heinz E."/>
            <person name="Williams T.A."/>
            <person name="Nakjang S."/>
            <person name="Noel C.J."/>
            <person name="Swan D.C."/>
            <person name="Goldberg A.V."/>
            <person name="Harris S.R."/>
            <person name="Weinmaier T."/>
            <person name="Markert S."/>
            <person name="Becher D."/>
            <person name="Bernhardt J."/>
            <person name="Dagan T."/>
            <person name="Hacker C."/>
            <person name="Lucocq J.M."/>
            <person name="Schweder T."/>
            <person name="Rattei T."/>
            <person name="Hall N."/>
            <person name="Hirt R.P."/>
            <person name="Embley T.M."/>
        </authorList>
    </citation>
    <scope>NUCLEOTIDE SEQUENCE [LARGE SCALE GENOMIC DNA]</scope>
</reference>
<keyword evidence="1" id="KW-0175">Coiled coil</keyword>
<sequence length="413" mass="49569">MEENIISRIHSNIDKLNNTIHKLSPIDELIVPSPNYLEEHFSNIAREIDTALERVQEKMREIENKLEKDKQELIVRGSRIGLSVKFEKFENLMLDRLNVANERNRIIVLEKIMMEKVKFFSKQINDYHYDLYGTYSGYANNECSLENLETVRKLHDKLVADVNLRFNQRRLLKKKLLKYKMKDIDDMKFFQMVALVKKITEQEEKEEKLKIVLRRSIHRVLDLLNRDNDVVLPNNLEKLKIIYEKLLEEEKAQFDRIFDATEREFNEICSIFFVKFDKLKRTRESIILMKKIINDLTERKEHFVELKELIEKRARIIVEIELFEKTARDPNRLKGSSLQLLHEERFRRKVIPSLLEMESRILGKLNDYKQLYNEPFMYGDEDYEEKLRNEINGRIIHSSVYVSNKAQSPWKKS</sequence>
<dbReference type="OrthoDB" id="642895at2759"/>
<dbReference type="Proteomes" id="UP000011185">
    <property type="component" value="Unassembled WGS sequence"/>
</dbReference>
<dbReference type="EMBL" id="JH993974">
    <property type="protein sequence ID" value="ELQ75275.1"/>
    <property type="molecule type" value="Genomic_DNA"/>
</dbReference>
<dbReference type="VEuPathDB" id="MicrosporidiaDB:THOM_1772"/>
<accession>L7JVE9</accession>
<keyword evidence="3" id="KW-1185">Reference proteome</keyword>
<proteinExistence type="predicted"/>
<dbReference type="Gene3D" id="1.20.58.1520">
    <property type="match status" value="1"/>
</dbReference>
<dbReference type="OMA" id="NCADIEV"/>
<dbReference type="InParanoid" id="L7JVE9"/>
<dbReference type="STRING" id="72359.L7JVE9"/>
<name>L7JVE9_TRAHO</name>
<evidence type="ECO:0000256" key="1">
    <source>
        <dbReference type="SAM" id="Coils"/>
    </source>
</evidence>
<organism evidence="2 3">
    <name type="scientific">Trachipleistophora hominis</name>
    <name type="common">Microsporidian parasite</name>
    <dbReference type="NCBI Taxonomy" id="72359"/>
    <lineage>
        <taxon>Eukaryota</taxon>
        <taxon>Fungi</taxon>
        <taxon>Fungi incertae sedis</taxon>
        <taxon>Microsporidia</taxon>
        <taxon>Pleistophoridae</taxon>
        <taxon>Trachipleistophora</taxon>
    </lineage>
</organism>
<gene>
    <name evidence="2" type="ORF">THOM_1772</name>
</gene>
<feature type="coiled-coil region" evidence="1">
    <location>
        <begin position="45"/>
        <end position="72"/>
    </location>
</feature>